<organism evidence="1 2">
    <name type="scientific">Rangifer tarandus platyrhynchus</name>
    <name type="common">Svalbard reindeer</name>
    <dbReference type="NCBI Taxonomy" id="3082113"/>
    <lineage>
        <taxon>Eukaryota</taxon>
        <taxon>Metazoa</taxon>
        <taxon>Chordata</taxon>
        <taxon>Craniata</taxon>
        <taxon>Vertebrata</taxon>
        <taxon>Euteleostomi</taxon>
        <taxon>Mammalia</taxon>
        <taxon>Eutheria</taxon>
        <taxon>Laurasiatheria</taxon>
        <taxon>Artiodactyla</taxon>
        <taxon>Ruminantia</taxon>
        <taxon>Pecora</taxon>
        <taxon>Cervidae</taxon>
        <taxon>Odocoileinae</taxon>
        <taxon>Rangifer</taxon>
    </lineage>
</organism>
<evidence type="ECO:0000313" key="1">
    <source>
        <dbReference type="EMBL" id="CAN0002328.1"/>
    </source>
</evidence>
<evidence type="ECO:0000313" key="2">
    <source>
        <dbReference type="Proteomes" id="UP001162501"/>
    </source>
</evidence>
<dbReference type="Proteomes" id="UP001162501">
    <property type="component" value="Chromosome 20"/>
</dbReference>
<reference evidence="1" key="1">
    <citation type="submission" date="2023-05" db="EMBL/GenBank/DDBJ databases">
        <authorList>
            <consortium name="ELIXIR-Norway"/>
        </authorList>
    </citation>
    <scope>NUCLEOTIDE SEQUENCE</scope>
</reference>
<gene>
    <name evidence="1" type="ORF">MRATA1EN22A_LOCUS10581</name>
</gene>
<sequence>MKPSVRGAEGAPQGGGNPFNGGDQWGGDRMVPRGQVEFGEVVVLMMMMINTPQLIISSCGPVFREMTCLCTNAARFCSEAACPGAAPLHFWLTLPSRARRSQEQCGQGWQRAVKAQGRQSHGHPASCGAARDSPKPELLLKGGGSGRKASYSLCSWENRSSN</sequence>
<reference evidence="1" key="2">
    <citation type="submission" date="2025-03" db="EMBL/GenBank/DDBJ databases">
        <authorList>
            <consortium name="ELIXIR-Norway"/>
            <consortium name="Elixir Norway"/>
        </authorList>
    </citation>
    <scope>NUCLEOTIDE SEQUENCE</scope>
</reference>
<name>A0AC59YV35_RANTA</name>
<proteinExistence type="predicted"/>
<accession>A0AC59YV35</accession>
<protein>
    <submittedName>
        <fullName evidence="1">Uncharacterized protein</fullName>
    </submittedName>
</protein>
<dbReference type="EMBL" id="OX596104">
    <property type="protein sequence ID" value="CAN0002328.1"/>
    <property type="molecule type" value="Genomic_DNA"/>
</dbReference>